<gene>
    <name evidence="3" type="ORF">K239x_15660</name>
</gene>
<dbReference type="InterPro" id="IPR013424">
    <property type="entry name" value="Ice-binding_C"/>
</dbReference>
<sequence length="211" mass="21849" precursor="true">MLSLQAFRPALVALAVSLFACSTEAAIVFNLFGQPGTFDNNSTAMLTVGGITATFDAGSDNLNSNAMTFGISDGNNTSANNGDAIGGNEVLTITFDQVVNVTQVVATNLSTTEQILATIGLSPQISLDDTGDAIDTFNFSSSNEVAVGQSFVLEASGGDYSLTSFSVTAVPEPASLGFLAIGGVVLLNRRRRSASRLLPKQEADASELPER</sequence>
<dbReference type="Pfam" id="PF07589">
    <property type="entry name" value="PEP-CTERM"/>
    <property type="match status" value="1"/>
</dbReference>
<name>A0A517NR62_9BACT</name>
<dbReference type="EMBL" id="CP036526">
    <property type="protein sequence ID" value="QDT09620.1"/>
    <property type="molecule type" value="Genomic_DNA"/>
</dbReference>
<feature type="signal peptide" evidence="1">
    <location>
        <begin position="1"/>
        <end position="25"/>
    </location>
</feature>
<proteinExistence type="predicted"/>
<evidence type="ECO:0000256" key="1">
    <source>
        <dbReference type="SAM" id="SignalP"/>
    </source>
</evidence>
<accession>A0A517NR62</accession>
<dbReference type="Proteomes" id="UP000319817">
    <property type="component" value="Chromosome"/>
</dbReference>
<keyword evidence="1" id="KW-0732">Signal</keyword>
<keyword evidence="4" id="KW-1185">Reference proteome</keyword>
<feature type="chain" id="PRO_5022130925" description="Ice-binding protein C-terminal domain-containing protein" evidence="1">
    <location>
        <begin position="26"/>
        <end position="211"/>
    </location>
</feature>
<feature type="domain" description="Ice-binding protein C-terminal" evidence="2">
    <location>
        <begin position="169"/>
        <end position="192"/>
    </location>
</feature>
<evidence type="ECO:0000313" key="3">
    <source>
        <dbReference type="EMBL" id="QDT09620.1"/>
    </source>
</evidence>
<dbReference type="AlphaFoldDB" id="A0A517NR62"/>
<reference evidence="3 4" key="1">
    <citation type="submission" date="2019-02" db="EMBL/GenBank/DDBJ databases">
        <title>Deep-cultivation of Planctomycetes and their phenomic and genomic characterization uncovers novel biology.</title>
        <authorList>
            <person name="Wiegand S."/>
            <person name="Jogler M."/>
            <person name="Boedeker C."/>
            <person name="Pinto D."/>
            <person name="Vollmers J."/>
            <person name="Rivas-Marin E."/>
            <person name="Kohn T."/>
            <person name="Peeters S.H."/>
            <person name="Heuer A."/>
            <person name="Rast P."/>
            <person name="Oberbeckmann S."/>
            <person name="Bunk B."/>
            <person name="Jeske O."/>
            <person name="Meyerdierks A."/>
            <person name="Storesund J.E."/>
            <person name="Kallscheuer N."/>
            <person name="Luecker S."/>
            <person name="Lage O.M."/>
            <person name="Pohl T."/>
            <person name="Merkel B.J."/>
            <person name="Hornburger P."/>
            <person name="Mueller R.-W."/>
            <person name="Bruemmer F."/>
            <person name="Labrenz M."/>
            <person name="Spormann A.M."/>
            <person name="Op den Camp H."/>
            <person name="Overmann J."/>
            <person name="Amann R."/>
            <person name="Jetten M.S.M."/>
            <person name="Mascher T."/>
            <person name="Medema M.H."/>
            <person name="Devos D.P."/>
            <person name="Kaster A.-K."/>
            <person name="Ovreas L."/>
            <person name="Rohde M."/>
            <person name="Galperin M.Y."/>
            <person name="Jogler C."/>
        </authorList>
    </citation>
    <scope>NUCLEOTIDE SEQUENCE [LARGE SCALE GENOMIC DNA]</scope>
    <source>
        <strain evidence="3 4">K23_9</strain>
    </source>
</reference>
<organism evidence="3 4">
    <name type="scientific">Stieleria marina</name>
    <dbReference type="NCBI Taxonomy" id="1930275"/>
    <lineage>
        <taxon>Bacteria</taxon>
        <taxon>Pseudomonadati</taxon>
        <taxon>Planctomycetota</taxon>
        <taxon>Planctomycetia</taxon>
        <taxon>Pirellulales</taxon>
        <taxon>Pirellulaceae</taxon>
        <taxon>Stieleria</taxon>
    </lineage>
</organism>
<dbReference type="NCBIfam" id="TIGR02595">
    <property type="entry name" value="PEP_CTERM"/>
    <property type="match status" value="1"/>
</dbReference>
<evidence type="ECO:0000259" key="2">
    <source>
        <dbReference type="Pfam" id="PF07589"/>
    </source>
</evidence>
<protein>
    <recommendedName>
        <fullName evidence="2">Ice-binding protein C-terminal domain-containing protein</fullName>
    </recommendedName>
</protein>
<evidence type="ECO:0000313" key="4">
    <source>
        <dbReference type="Proteomes" id="UP000319817"/>
    </source>
</evidence>